<keyword evidence="2" id="KW-0378">Hydrolase</keyword>
<dbReference type="CDD" id="cd09988">
    <property type="entry name" value="Formimidoylglutamase"/>
    <property type="match status" value="1"/>
</dbReference>
<evidence type="ECO:0000256" key="2">
    <source>
        <dbReference type="ARBA" id="ARBA00022801"/>
    </source>
</evidence>
<dbReference type="GeneID" id="68107585"/>
<dbReference type="InterPro" id="IPR023696">
    <property type="entry name" value="Ureohydrolase_dom_sf"/>
</dbReference>
<dbReference type="OMA" id="WPFHYAC"/>
<name>A0A6A5CGL8_NAEFO</name>
<organism evidence="4 5">
    <name type="scientific">Naegleria fowleri</name>
    <name type="common">Brain eating amoeba</name>
    <dbReference type="NCBI Taxonomy" id="5763"/>
    <lineage>
        <taxon>Eukaryota</taxon>
        <taxon>Discoba</taxon>
        <taxon>Heterolobosea</taxon>
        <taxon>Tetramitia</taxon>
        <taxon>Eutetramitia</taxon>
        <taxon>Vahlkampfiidae</taxon>
        <taxon>Naegleria</taxon>
    </lineage>
</organism>
<comment type="caution">
    <text evidence="4">The sequence shown here is derived from an EMBL/GenBank/DDBJ whole genome shotgun (WGS) entry which is preliminary data.</text>
</comment>
<dbReference type="GO" id="GO:0046872">
    <property type="term" value="F:metal ion binding"/>
    <property type="evidence" value="ECO:0007669"/>
    <property type="project" value="UniProtKB-KW"/>
</dbReference>
<dbReference type="VEuPathDB" id="AmoebaDB:NF0005190"/>
<dbReference type="EMBL" id="VFQX01000002">
    <property type="protein sequence ID" value="KAF0984468.1"/>
    <property type="molecule type" value="Genomic_DNA"/>
</dbReference>
<dbReference type="PANTHER" id="PTHR11358">
    <property type="entry name" value="ARGINASE/AGMATINASE"/>
    <property type="match status" value="1"/>
</dbReference>
<protein>
    <recommendedName>
        <fullName evidence="6">Arginase</fullName>
    </recommendedName>
</protein>
<dbReference type="AlphaFoldDB" id="A0A6A5CGL8"/>
<dbReference type="RefSeq" id="XP_044569181.1">
    <property type="nucleotide sequence ID" value="XM_044706999.1"/>
</dbReference>
<dbReference type="Proteomes" id="UP000444721">
    <property type="component" value="Unassembled WGS sequence"/>
</dbReference>
<reference evidence="4 5" key="1">
    <citation type="journal article" date="2019" name="Sci. Rep.">
        <title>Nanopore sequencing improves the draft genome of the human pathogenic amoeba Naegleria fowleri.</title>
        <authorList>
            <person name="Liechti N."/>
            <person name="Schurch N."/>
            <person name="Bruggmann R."/>
            <person name="Wittwer M."/>
        </authorList>
    </citation>
    <scope>NUCLEOTIDE SEQUENCE [LARGE SCALE GENOMIC DNA]</scope>
    <source>
        <strain evidence="4 5">ATCC 30894</strain>
    </source>
</reference>
<evidence type="ECO:0000313" key="5">
    <source>
        <dbReference type="Proteomes" id="UP000444721"/>
    </source>
</evidence>
<accession>A0A6A5CGL8</accession>
<proteinExistence type="inferred from homology"/>
<sequence length="343" mass="38340">MSELKSHSEKVLSSSDDVRIGELIFNAAPIIQQHGLEYFISQYKDEKIDIALIGFPFDEGVKRNGGRVGAKKGPESFRKMIRRAGTVINREMGTDCSHLKIVDLGDVHLEEDDDETNLEKAHELLEEFVYKALHQLKVGAVFVLGGGNDQSYPNAKALLRHVRQFHSVGVVNLDAHLDVRDLKNGKHHSGSPFRRLLETPGFKGQHFVEFAAQGSQCSQIHANYVLEKGGKIYWLSKDVESAGAMNAFRQVVEKDFENTEQIFVSFDLDSISMAYVTGVSCPSPLGLSAQNALDICFYAGSQQKVQLFDLSEYNPIIEEYNTGKMVAAMFVHFCMGYSLRNKQ</sequence>
<evidence type="ECO:0000256" key="1">
    <source>
        <dbReference type="ARBA" id="ARBA00022723"/>
    </source>
</evidence>
<dbReference type="GO" id="GO:0008783">
    <property type="term" value="F:agmatinase activity"/>
    <property type="evidence" value="ECO:0007669"/>
    <property type="project" value="TreeGrafter"/>
</dbReference>
<keyword evidence="1" id="KW-0479">Metal-binding</keyword>
<comment type="similarity">
    <text evidence="3">Belongs to the arginase family.</text>
</comment>
<dbReference type="VEuPathDB" id="AmoebaDB:FDP41_000367"/>
<dbReference type="GO" id="GO:0033389">
    <property type="term" value="P:putrescine biosynthetic process from arginine, via agmatine"/>
    <property type="evidence" value="ECO:0007669"/>
    <property type="project" value="TreeGrafter"/>
</dbReference>
<dbReference type="PROSITE" id="PS51409">
    <property type="entry name" value="ARGINASE_2"/>
    <property type="match status" value="1"/>
</dbReference>
<dbReference type="VEuPathDB" id="AmoebaDB:NfTy_000650"/>
<dbReference type="Pfam" id="PF00491">
    <property type="entry name" value="Arginase"/>
    <property type="match status" value="1"/>
</dbReference>
<gene>
    <name evidence="4" type="ORF">FDP41_000367</name>
</gene>
<keyword evidence="5" id="KW-1185">Reference proteome</keyword>
<dbReference type="Gene3D" id="3.40.800.10">
    <property type="entry name" value="Ureohydrolase domain"/>
    <property type="match status" value="1"/>
</dbReference>
<dbReference type="PIRSF" id="PIRSF036979">
    <property type="entry name" value="Arginase"/>
    <property type="match status" value="1"/>
</dbReference>
<evidence type="ECO:0000313" key="4">
    <source>
        <dbReference type="EMBL" id="KAF0984468.1"/>
    </source>
</evidence>
<dbReference type="SUPFAM" id="SSF52768">
    <property type="entry name" value="Arginase/deacetylase"/>
    <property type="match status" value="1"/>
</dbReference>
<dbReference type="OrthoDB" id="288726at2759"/>
<dbReference type="PANTHER" id="PTHR11358:SF26">
    <property type="entry name" value="GUANIDINO ACID HYDROLASE, MITOCHONDRIAL"/>
    <property type="match status" value="1"/>
</dbReference>
<dbReference type="InterPro" id="IPR006035">
    <property type="entry name" value="Ureohydrolase"/>
</dbReference>
<evidence type="ECO:0008006" key="6">
    <source>
        <dbReference type="Google" id="ProtNLM"/>
    </source>
</evidence>
<evidence type="ECO:0000256" key="3">
    <source>
        <dbReference type="PROSITE-ProRule" id="PRU00742"/>
    </source>
</evidence>